<dbReference type="FunFam" id="3.40.980.10:FF:000004">
    <property type="entry name" value="Molybdopterin molybdenumtransferase"/>
    <property type="match status" value="1"/>
</dbReference>
<evidence type="ECO:0000256" key="6">
    <source>
        <dbReference type="ARBA" id="ARBA00022679"/>
    </source>
</evidence>
<proteinExistence type="inferred from homology"/>
<dbReference type="EC" id="2.10.1.1" evidence="11"/>
<dbReference type="SMART" id="SM00852">
    <property type="entry name" value="MoCF_biosynth"/>
    <property type="match status" value="1"/>
</dbReference>
<dbReference type="KEGG" id="apel:CA267_000545"/>
<dbReference type="OrthoDB" id="9804758at2"/>
<keyword evidence="14" id="KW-1185">Reference proteome</keyword>
<dbReference type="InterPro" id="IPR001453">
    <property type="entry name" value="MoaB/Mog_dom"/>
</dbReference>
<dbReference type="PANTHER" id="PTHR10192">
    <property type="entry name" value="MOLYBDOPTERIN BIOSYNTHESIS PROTEIN"/>
    <property type="match status" value="1"/>
</dbReference>
<comment type="similarity">
    <text evidence="4 11">Belongs to the MoeA family.</text>
</comment>
<dbReference type="NCBIfam" id="TIGR00177">
    <property type="entry name" value="molyb_syn"/>
    <property type="match status" value="1"/>
</dbReference>
<dbReference type="SUPFAM" id="SSF53218">
    <property type="entry name" value="Molybdenum cofactor biosynthesis proteins"/>
    <property type="match status" value="1"/>
</dbReference>
<evidence type="ECO:0000256" key="3">
    <source>
        <dbReference type="ARBA" id="ARBA00005046"/>
    </source>
</evidence>
<dbReference type="SUPFAM" id="SSF63867">
    <property type="entry name" value="MoeA C-terminal domain-like"/>
    <property type="match status" value="1"/>
</dbReference>
<evidence type="ECO:0000256" key="5">
    <source>
        <dbReference type="ARBA" id="ARBA00022505"/>
    </source>
</evidence>
<keyword evidence="7 11" id="KW-0479">Metal-binding</keyword>
<dbReference type="Gene3D" id="3.90.105.10">
    <property type="entry name" value="Molybdopterin biosynthesis moea protein, domain 2"/>
    <property type="match status" value="1"/>
</dbReference>
<dbReference type="SUPFAM" id="SSF63882">
    <property type="entry name" value="MoeA N-terminal region -like"/>
    <property type="match status" value="1"/>
</dbReference>
<dbReference type="GO" id="GO:0046872">
    <property type="term" value="F:metal ion binding"/>
    <property type="evidence" value="ECO:0007669"/>
    <property type="project" value="UniProtKB-UniRule"/>
</dbReference>
<comment type="pathway">
    <text evidence="3 11">Cofactor biosynthesis; molybdopterin biosynthesis.</text>
</comment>
<dbReference type="InterPro" id="IPR036688">
    <property type="entry name" value="MoeA_C_domain_IV_sf"/>
</dbReference>
<dbReference type="RefSeq" id="WP_075609277.1">
    <property type="nucleotide sequence ID" value="NZ_CP052766.1"/>
</dbReference>
<dbReference type="PANTHER" id="PTHR10192:SF5">
    <property type="entry name" value="GEPHYRIN"/>
    <property type="match status" value="1"/>
</dbReference>
<dbReference type="PROSITE" id="PS01079">
    <property type="entry name" value="MOCF_BIOSYNTHESIS_2"/>
    <property type="match status" value="1"/>
</dbReference>
<evidence type="ECO:0000259" key="12">
    <source>
        <dbReference type="SMART" id="SM00852"/>
    </source>
</evidence>
<evidence type="ECO:0000313" key="13">
    <source>
        <dbReference type="EMBL" id="QJR79391.1"/>
    </source>
</evidence>
<dbReference type="CDD" id="cd00887">
    <property type="entry name" value="MoeA"/>
    <property type="match status" value="1"/>
</dbReference>
<dbReference type="AlphaFoldDB" id="A0A6M4M837"/>
<evidence type="ECO:0000256" key="2">
    <source>
        <dbReference type="ARBA" id="ARBA00002901"/>
    </source>
</evidence>
<dbReference type="Pfam" id="PF03453">
    <property type="entry name" value="MoeA_N"/>
    <property type="match status" value="1"/>
</dbReference>
<dbReference type="Gene3D" id="2.170.190.11">
    <property type="entry name" value="Molybdopterin biosynthesis moea protein, domain 3"/>
    <property type="match status" value="1"/>
</dbReference>
<dbReference type="InterPro" id="IPR005111">
    <property type="entry name" value="MoeA_C_domain_IV"/>
</dbReference>
<dbReference type="NCBIfam" id="NF045515">
    <property type="entry name" value="Glp_gephyrin"/>
    <property type="match status" value="1"/>
</dbReference>
<evidence type="ECO:0000256" key="7">
    <source>
        <dbReference type="ARBA" id="ARBA00022723"/>
    </source>
</evidence>
<reference evidence="14" key="1">
    <citation type="submission" date="2014-12" db="EMBL/GenBank/DDBJ databases">
        <title>Complete genome sequence of a multi-drug resistant Klebsiella pneumoniae.</title>
        <authorList>
            <person name="Hua X."/>
            <person name="Chen Q."/>
            <person name="Li X."/>
            <person name="Feng Y."/>
            <person name="Ruan Z."/>
            <person name="Yu Y."/>
        </authorList>
    </citation>
    <scope>NUCLEOTIDE SEQUENCE [LARGE SCALE GENOMIC DNA]</scope>
    <source>
        <strain evidence="14">5.12</strain>
    </source>
</reference>
<comment type="cofactor">
    <cofactor evidence="1 11">
        <name>Mg(2+)</name>
        <dbReference type="ChEBI" id="CHEBI:18420"/>
    </cofactor>
</comment>
<feature type="domain" description="MoaB/Mog" evidence="12">
    <location>
        <begin position="184"/>
        <end position="321"/>
    </location>
</feature>
<dbReference type="InterPro" id="IPR036135">
    <property type="entry name" value="MoeA_linker/N_sf"/>
</dbReference>
<dbReference type="InterPro" id="IPR005110">
    <property type="entry name" value="MoeA_linker/N"/>
</dbReference>
<dbReference type="InterPro" id="IPR008284">
    <property type="entry name" value="MoCF_biosynth_CS"/>
</dbReference>
<dbReference type="InterPro" id="IPR036425">
    <property type="entry name" value="MoaB/Mog-like_dom_sf"/>
</dbReference>
<dbReference type="InterPro" id="IPR038987">
    <property type="entry name" value="MoeA-like"/>
</dbReference>
<dbReference type="Pfam" id="PF00994">
    <property type="entry name" value="MoCF_biosynth"/>
    <property type="match status" value="1"/>
</dbReference>
<dbReference type="UniPathway" id="UPA00344"/>
<evidence type="ECO:0000313" key="14">
    <source>
        <dbReference type="Proteomes" id="UP000219285"/>
    </source>
</evidence>
<evidence type="ECO:0000256" key="9">
    <source>
        <dbReference type="ARBA" id="ARBA00023150"/>
    </source>
</evidence>
<keyword evidence="5 11" id="KW-0500">Molybdenum</keyword>
<organism evidence="13 14">
    <name type="scientific">Alteromonas pelagimontana</name>
    <dbReference type="NCBI Taxonomy" id="1858656"/>
    <lineage>
        <taxon>Bacteria</taxon>
        <taxon>Pseudomonadati</taxon>
        <taxon>Pseudomonadota</taxon>
        <taxon>Gammaproteobacteria</taxon>
        <taxon>Alteromonadales</taxon>
        <taxon>Alteromonadaceae</taxon>
        <taxon>Alteromonas/Salinimonas group</taxon>
        <taxon>Alteromonas</taxon>
    </lineage>
</organism>
<protein>
    <recommendedName>
        <fullName evidence="11">Molybdopterin molybdenumtransferase</fullName>
        <ecNumber evidence="11">2.10.1.1</ecNumber>
    </recommendedName>
</protein>
<sequence length="418" mass="43829">MVLQSSSAWLPLSEAVNRILQAAPAVSSAESIALEDALGRVVANDITAPVNVPPWDNSAMDGYAVKSGNAVAEGKLTITGTLTAGMDPAPFTVADGEAIRIMTGAPIPAGADAVVIQEDTHRAGDCLTVLQSASVGDNIRRCGSDIVKGETVIERGTRIEASHIMLLASLGLAHLHVTPKVKVGVVATGDELVAPGGSLSNGQIFESNRAGICSLLAPFQVLITDYGIVKDDPAALKSIFTRAAEKEDILISSGGVSVGDADFVKAIVGELGSIDFWKIAIKPGKPFAFGTLGRCLFCGVPGNPVSAFVTTQKLVMPLIRKLQGEQLPNTSSQLTLHAILQKEVVRRPGREDFQRATMFTDNNNQLCVKPLPKQSSGVMTSMTQANCFLVIPAQQGNLAVGDTVIIQPFSVTGNWTPP</sequence>
<name>A0A6M4M837_9ALTE</name>
<dbReference type="Gene3D" id="3.40.980.10">
    <property type="entry name" value="MoaB/Mog-like domain"/>
    <property type="match status" value="1"/>
</dbReference>
<dbReference type="Proteomes" id="UP000219285">
    <property type="component" value="Chromosome"/>
</dbReference>
<gene>
    <name evidence="13" type="ORF">CA267_000545</name>
</gene>
<dbReference type="GO" id="GO:0006777">
    <property type="term" value="P:Mo-molybdopterin cofactor biosynthetic process"/>
    <property type="evidence" value="ECO:0007669"/>
    <property type="project" value="UniProtKB-UniRule"/>
</dbReference>
<dbReference type="Gene3D" id="2.40.340.10">
    <property type="entry name" value="MoeA, C-terminal, domain IV"/>
    <property type="match status" value="1"/>
</dbReference>
<dbReference type="FunFam" id="2.170.190.11:FF:000001">
    <property type="entry name" value="Molybdopterin molybdenumtransferase"/>
    <property type="match status" value="1"/>
</dbReference>
<evidence type="ECO:0000256" key="8">
    <source>
        <dbReference type="ARBA" id="ARBA00022842"/>
    </source>
</evidence>
<dbReference type="GO" id="GO:0061599">
    <property type="term" value="F:molybdopterin molybdotransferase activity"/>
    <property type="evidence" value="ECO:0007669"/>
    <property type="project" value="UniProtKB-UniRule"/>
</dbReference>
<evidence type="ECO:0000256" key="11">
    <source>
        <dbReference type="RuleBase" id="RU365090"/>
    </source>
</evidence>
<dbReference type="EMBL" id="CP052766">
    <property type="protein sequence ID" value="QJR79391.1"/>
    <property type="molecule type" value="Genomic_DNA"/>
</dbReference>
<dbReference type="Pfam" id="PF03454">
    <property type="entry name" value="MoeA_C"/>
    <property type="match status" value="1"/>
</dbReference>
<dbReference type="GO" id="GO:0005829">
    <property type="term" value="C:cytosol"/>
    <property type="evidence" value="ECO:0007669"/>
    <property type="project" value="TreeGrafter"/>
</dbReference>
<evidence type="ECO:0000256" key="4">
    <source>
        <dbReference type="ARBA" id="ARBA00010763"/>
    </source>
</evidence>
<accession>A0A6M4M837</accession>
<keyword evidence="9 11" id="KW-0501">Molybdenum cofactor biosynthesis</keyword>
<reference evidence="13 14" key="2">
    <citation type="submission" date="2020-04" db="EMBL/GenBank/DDBJ databases">
        <title>Complete genome sequence of Alteromonas pelagimontana 5.12T.</title>
        <authorList>
            <person name="Sinha R.K."/>
            <person name="Krishnan K.P."/>
            <person name="Kurian J.P."/>
        </authorList>
    </citation>
    <scope>NUCLEOTIDE SEQUENCE [LARGE SCALE GENOMIC DNA]</scope>
    <source>
        <strain evidence="13 14">5.12</strain>
    </source>
</reference>
<keyword evidence="8 11" id="KW-0460">Magnesium</keyword>
<evidence type="ECO:0000256" key="10">
    <source>
        <dbReference type="ARBA" id="ARBA00047317"/>
    </source>
</evidence>
<evidence type="ECO:0000256" key="1">
    <source>
        <dbReference type="ARBA" id="ARBA00001946"/>
    </source>
</evidence>
<keyword evidence="6 11" id="KW-0808">Transferase</keyword>
<comment type="catalytic activity">
    <reaction evidence="10">
        <text>adenylyl-molybdopterin + molybdate = Mo-molybdopterin + AMP + H(+)</text>
        <dbReference type="Rhea" id="RHEA:35047"/>
        <dbReference type="ChEBI" id="CHEBI:15378"/>
        <dbReference type="ChEBI" id="CHEBI:36264"/>
        <dbReference type="ChEBI" id="CHEBI:62727"/>
        <dbReference type="ChEBI" id="CHEBI:71302"/>
        <dbReference type="ChEBI" id="CHEBI:456215"/>
        <dbReference type="EC" id="2.10.1.1"/>
    </reaction>
</comment>
<comment type="function">
    <text evidence="2 11">Catalyzes the insertion of molybdate into adenylated molybdopterin with the concomitant release of AMP.</text>
</comment>